<feature type="region of interest" description="Disordered" evidence="1">
    <location>
        <begin position="1"/>
        <end position="26"/>
    </location>
</feature>
<organism evidence="2 3">
    <name type="scientific">Kitasatospora kifunensis</name>
    <name type="common">Streptomyces kifunensis</name>
    <dbReference type="NCBI Taxonomy" id="58351"/>
    <lineage>
        <taxon>Bacteria</taxon>
        <taxon>Bacillati</taxon>
        <taxon>Actinomycetota</taxon>
        <taxon>Actinomycetes</taxon>
        <taxon>Kitasatosporales</taxon>
        <taxon>Streptomycetaceae</taxon>
        <taxon>Kitasatospora</taxon>
    </lineage>
</organism>
<protein>
    <submittedName>
        <fullName evidence="2">Uncharacterized protein</fullName>
    </submittedName>
</protein>
<dbReference type="Proteomes" id="UP000540506">
    <property type="component" value="Unassembled WGS sequence"/>
</dbReference>
<name>A0A7W7R3V4_KITKI</name>
<evidence type="ECO:0000313" key="3">
    <source>
        <dbReference type="Proteomes" id="UP000540506"/>
    </source>
</evidence>
<sequence>MATCHPTAAPGYGKRSAPSQQASGPENFVHLPEREAYLASYIDRLPEGAAIDTKTLAREQPRYGQQAVRSALKALAKAGHLLRIREKAGEGLTRWVSRTYFSRTARPASWWERFLADRRTGGSADPTPAPPARSISYRALASLSAADRRMMLSAAECEQLEALAAEWFARGVTVEQFRYAMTNGLPSTVQCAGAFARKRLVDRIPPVPEPVAECEACRTPLPREGRCRCQETAATPTANVLARAAEVRTIMRGSRPRWTVTRTATC</sequence>
<accession>A0A7W7R3V4</accession>
<dbReference type="RefSeq" id="WP_184936805.1">
    <property type="nucleotide sequence ID" value="NZ_JACHJV010000001.1"/>
</dbReference>
<comment type="caution">
    <text evidence="2">The sequence shown here is derived from an EMBL/GenBank/DDBJ whole genome shotgun (WGS) entry which is preliminary data.</text>
</comment>
<evidence type="ECO:0000313" key="2">
    <source>
        <dbReference type="EMBL" id="MBB4924940.1"/>
    </source>
</evidence>
<proteinExistence type="predicted"/>
<reference evidence="2 3" key="1">
    <citation type="submission" date="2020-08" db="EMBL/GenBank/DDBJ databases">
        <title>Sequencing the genomes of 1000 actinobacteria strains.</title>
        <authorList>
            <person name="Klenk H.-P."/>
        </authorList>
    </citation>
    <scope>NUCLEOTIDE SEQUENCE [LARGE SCALE GENOMIC DNA]</scope>
    <source>
        <strain evidence="2 3">DSM 41654</strain>
    </source>
</reference>
<evidence type="ECO:0000256" key="1">
    <source>
        <dbReference type="SAM" id="MobiDB-lite"/>
    </source>
</evidence>
<gene>
    <name evidence="2" type="ORF">FHR34_003933</name>
</gene>
<dbReference type="EMBL" id="JACHJV010000001">
    <property type="protein sequence ID" value="MBB4924940.1"/>
    <property type="molecule type" value="Genomic_DNA"/>
</dbReference>
<dbReference type="AlphaFoldDB" id="A0A7W7R3V4"/>
<keyword evidence="3" id="KW-1185">Reference proteome</keyword>